<organism evidence="1 2">
    <name type="scientific">Paenibacillus cellulosilyticus</name>
    <dbReference type="NCBI Taxonomy" id="375489"/>
    <lineage>
        <taxon>Bacteria</taxon>
        <taxon>Bacillati</taxon>
        <taxon>Bacillota</taxon>
        <taxon>Bacilli</taxon>
        <taxon>Bacillales</taxon>
        <taxon>Paenibacillaceae</taxon>
        <taxon>Paenibacillus</taxon>
    </lineage>
</organism>
<evidence type="ECO:0000313" key="2">
    <source>
        <dbReference type="Proteomes" id="UP000246635"/>
    </source>
</evidence>
<dbReference type="Proteomes" id="UP000246635">
    <property type="component" value="Unassembled WGS sequence"/>
</dbReference>
<dbReference type="AlphaFoldDB" id="A0A2V2YEH9"/>
<dbReference type="EMBL" id="QGTQ01000039">
    <property type="protein sequence ID" value="PWV91002.1"/>
    <property type="molecule type" value="Genomic_DNA"/>
</dbReference>
<name>A0A2V2YEH9_9BACL</name>
<sequence length="147" mass="17482">MNYFTIEFLKNTVDRIPLRLVIPEHQKNPNLNNQRGVLSAWEYETVYIHDLMSRQNVSFPIVRKESLDVLIQEYVNLKDISWGRAHEEEQDPLIYKFYIPIKKCTSIYEYLVKIGCGADRIFSGFEGVKKLLEDNVAYNLRMREYSR</sequence>
<protein>
    <submittedName>
        <fullName evidence="1">Uncharacterized protein</fullName>
    </submittedName>
</protein>
<accession>A0A2V2YEH9</accession>
<proteinExistence type="predicted"/>
<reference evidence="1 2" key="1">
    <citation type="submission" date="2018-05" db="EMBL/GenBank/DDBJ databases">
        <title>Genomic Encyclopedia of Type Strains, Phase III (KMG-III): the genomes of soil and plant-associated and newly described type strains.</title>
        <authorList>
            <person name="Whitman W."/>
        </authorList>
    </citation>
    <scope>NUCLEOTIDE SEQUENCE [LARGE SCALE GENOMIC DNA]</scope>
    <source>
        <strain evidence="1 2">CECT 5696</strain>
    </source>
</reference>
<comment type="caution">
    <text evidence="1">The sequence shown here is derived from an EMBL/GenBank/DDBJ whole genome shotgun (WGS) entry which is preliminary data.</text>
</comment>
<keyword evidence="2" id="KW-1185">Reference proteome</keyword>
<gene>
    <name evidence="1" type="ORF">DFQ01_13954</name>
</gene>
<dbReference type="RefSeq" id="WP_146216938.1">
    <property type="nucleotide sequence ID" value="NZ_CP054612.1"/>
</dbReference>
<evidence type="ECO:0000313" key="1">
    <source>
        <dbReference type="EMBL" id="PWV91002.1"/>
    </source>
</evidence>